<dbReference type="InterPro" id="IPR037185">
    <property type="entry name" value="EmrE-like"/>
</dbReference>
<protein>
    <recommendedName>
        <fullName evidence="2">EamA domain-containing protein</fullName>
    </recommendedName>
</protein>
<dbReference type="InterPro" id="IPR000620">
    <property type="entry name" value="EamA_dom"/>
</dbReference>
<keyword evidence="1" id="KW-0812">Transmembrane</keyword>
<feature type="transmembrane region" description="Helical" evidence="1">
    <location>
        <begin position="94"/>
        <end position="112"/>
    </location>
</feature>
<dbReference type="Pfam" id="PF00892">
    <property type="entry name" value="EamA"/>
    <property type="match status" value="1"/>
</dbReference>
<evidence type="ECO:0000313" key="3">
    <source>
        <dbReference type="EMBL" id="OGK31838.1"/>
    </source>
</evidence>
<feature type="transmembrane region" description="Helical" evidence="1">
    <location>
        <begin position="148"/>
        <end position="169"/>
    </location>
</feature>
<dbReference type="SUPFAM" id="SSF103481">
    <property type="entry name" value="Multidrug resistance efflux transporter EmrE"/>
    <property type="match status" value="1"/>
</dbReference>
<feature type="transmembrane region" description="Helical" evidence="1">
    <location>
        <begin position="118"/>
        <end position="136"/>
    </location>
</feature>
<gene>
    <name evidence="3" type="ORF">A3D08_01615</name>
</gene>
<dbReference type="Proteomes" id="UP000178098">
    <property type="component" value="Unassembled WGS sequence"/>
</dbReference>
<accession>A0A1F7HKW5</accession>
<evidence type="ECO:0000259" key="2">
    <source>
        <dbReference type="Pfam" id="PF00892"/>
    </source>
</evidence>
<evidence type="ECO:0000256" key="1">
    <source>
        <dbReference type="SAM" id="Phobius"/>
    </source>
</evidence>
<keyword evidence="1" id="KW-0472">Membrane</keyword>
<evidence type="ECO:0000313" key="4">
    <source>
        <dbReference type="Proteomes" id="UP000178098"/>
    </source>
</evidence>
<sequence>MEWIFFSLVSSATYACVIFLDKYLLEAEVRDYNAMPIYMGIVAAIFAALLLLVSGFPVVPFRDAYLITTTGIIIAYAGLFYFKATSSEEASHINILIQSVPVMTLLLAFIFLNERILPVQYVGFMLILGAALGISYRKEEHILLSPALFLMMTYCFLWAVSSVLMKFLIQEYRFLDVLTFESLGITIGSLILYIGVPATRRAFHTTQRHLSAKARLIIGVNESLSILAKVMMFYAFLLGPVALVSVLTEGTQAFFALAYGLILTLALPKFFHEDISPYGLIKKSAFATTAFIGIWLLV</sequence>
<keyword evidence="1" id="KW-1133">Transmembrane helix</keyword>
<feature type="transmembrane region" description="Helical" evidence="1">
    <location>
        <begin position="175"/>
        <end position="196"/>
    </location>
</feature>
<dbReference type="AlphaFoldDB" id="A0A1F7HKW5"/>
<feature type="transmembrane region" description="Helical" evidence="1">
    <location>
        <begin position="64"/>
        <end position="82"/>
    </location>
</feature>
<feature type="transmembrane region" description="Helical" evidence="1">
    <location>
        <begin position="280"/>
        <end position="297"/>
    </location>
</feature>
<organism evidence="3 4">
    <name type="scientific">Candidatus Roizmanbacteria bacterium RIFCSPHIGHO2_02_FULL_43_11</name>
    <dbReference type="NCBI Taxonomy" id="1802043"/>
    <lineage>
        <taxon>Bacteria</taxon>
        <taxon>Candidatus Roizmaniibacteriota</taxon>
    </lineage>
</organism>
<comment type="caution">
    <text evidence="3">The sequence shown here is derived from an EMBL/GenBank/DDBJ whole genome shotgun (WGS) entry which is preliminary data.</text>
</comment>
<dbReference type="EMBL" id="MFZT01000007">
    <property type="protein sequence ID" value="OGK31838.1"/>
    <property type="molecule type" value="Genomic_DNA"/>
</dbReference>
<feature type="domain" description="EamA" evidence="2">
    <location>
        <begin position="3"/>
        <end position="135"/>
    </location>
</feature>
<feature type="transmembrane region" description="Helical" evidence="1">
    <location>
        <begin position="250"/>
        <end position="268"/>
    </location>
</feature>
<feature type="transmembrane region" description="Helical" evidence="1">
    <location>
        <begin position="37"/>
        <end position="58"/>
    </location>
</feature>
<feature type="transmembrane region" description="Helical" evidence="1">
    <location>
        <begin position="216"/>
        <end position="238"/>
    </location>
</feature>
<feature type="transmembrane region" description="Helical" evidence="1">
    <location>
        <begin position="6"/>
        <end position="25"/>
    </location>
</feature>
<dbReference type="GO" id="GO:0016020">
    <property type="term" value="C:membrane"/>
    <property type="evidence" value="ECO:0007669"/>
    <property type="project" value="InterPro"/>
</dbReference>
<reference evidence="3 4" key="1">
    <citation type="journal article" date="2016" name="Nat. Commun.">
        <title>Thousands of microbial genomes shed light on interconnected biogeochemical processes in an aquifer system.</title>
        <authorList>
            <person name="Anantharaman K."/>
            <person name="Brown C.T."/>
            <person name="Hug L.A."/>
            <person name="Sharon I."/>
            <person name="Castelle C.J."/>
            <person name="Probst A.J."/>
            <person name="Thomas B.C."/>
            <person name="Singh A."/>
            <person name="Wilkins M.J."/>
            <person name="Karaoz U."/>
            <person name="Brodie E.L."/>
            <person name="Williams K.H."/>
            <person name="Hubbard S.S."/>
            <person name="Banfield J.F."/>
        </authorList>
    </citation>
    <scope>NUCLEOTIDE SEQUENCE [LARGE SCALE GENOMIC DNA]</scope>
</reference>
<proteinExistence type="predicted"/>
<name>A0A1F7HKW5_9BACT</name>